<name>A0ACC2K6Q6_PERAE</name>
<organism evidence="1 2">
    <name type="scientific">Persea americana</name>
    <name type="common">Avocado</name>
    <dbReference type="NCBI Taxonomy" id="3435"/>
    <lineage>
        <taxon>Eukaryota</taxon>
        <taxon>Viridiplantae</taxon>
        <taxon>Streptophyta</taxon>
        <taxon>Embryophyta</taxon>
        <taxon>Tracheophyta</taxon>
        <taxon>Spermatophyta</taxon>
        <taxon>Magnoliopsida</taxon>
        <taxon>Magnoliidae</taxon>
        <taxon>Laurales</taxon>
        <taxon>Lauraceae</taxon>
        <taxon>Persea</taxon>
    </lineage>
</organism>
<evidence type="ECO:0000313" key="1">
    <source>
        <dbReference type="EMBL" id="KAJ8616652.1"/>
    </source>
</evidence>
<reference evidence="1 2" key="1">
    <citation type="journal article" date="2022" name="Hortic Res">
        <title>A haplotype resolved chromosomal level avocado genome allows analysis of novel avocado genes.</title>
        <authorList>
            <person name="Nath O."/>
            <person name="Fletcher S.J."/>
            <person name="Hayward A."/>
            <person name="Shaw L.M."/>
            <person name="Masouleh A.K."/>
            <person name="Furtado A."/>
            <person name="Henry R.J."/>
            <person name="Mitter N."/>
        </authorList>
    </citation>
    <scope>NUCLEOTIDE SEQUENCE [LARGE SCALE GENOMIC DNA]</scope>
    <source>
        <strain evidence="2">cv. Hass</strain>
    </source>
</reference>
<dbReference type="EMBL" id="CM056820">
    <property type="protein sequence ID" value="KAJ8616652.1"/>
    <property type="molecule type" value="Genomic_DNA"/>
</dbReference>
<comment type="caution">
    <text evidence="1">The sequence shown here is derived from an EMBL/GenBank/DDBJ whole genome shotgun (WGS) entry which is preliminary data.</text>
</comment>
<sequence length="92" mass="10301">MREVNRRGPRTGRPEIAPLVIVGDGAMSPSCADTATLRRRRTRRTESFVKSLSASIDDKRRKTEGMRRVKGGVLGNCRGEYGLELGRVWNVE</sequence>
<proteinExistence type="predicted"/>
<keyword evidence="2" id="KW-1185">Reference proteome</keyword>
<dbReference type="Proteomes" id="UP001234297">
    <property type="component" value="Chromosome 12"/>
</dbReference>
<protein>
    <submittedName>
        <fullName evidence="1">Uncharacterized protein</fullName>
    </submittedName>
</protein>
<gene>
    <name evidence="1" type="ORF">MRB53_036024</name>
</gene>
<evidence type="ECO:0000313" key="2">
    <source>
        <dbReference type="Proteomes" id="UP001234297"/>
    </source>
</evidence>
<accession>A0ACC2K6Q6</accession>